<dbReference type="InterPro" id="IPR041966">
    <property type="entry name" value="LOTUS-like"/>
</dbReference>
<dbReference type="AlphaFoldDB" id="A0A8S2HXL0"/>
<proteinExistence type="predicted"/>
<protein>
    <recommendedName>
        <fullName evidence="1">HTH OST-type domain-containing protein</fullName>
    </recommendedName>
</protein>
<comment type="caution">
    <text evidence="3">The sequence shown here is derived from an EMBL/GenBank/DDBJ whole genome shotgun (WGS) entry which is preliminary data.</text>
</comment>
<dbReference type="EMBL" id="CAJOBA010003124">
    <property type="protein sequence ID" value="CAF3671393.1"/>
    <property type="molecule type" value="Genomic_DNA"/>
</dbReference>
<dbReference type="PROSITE" id="PS51644">
    <property type="entry name" value="HTH_OST"/>
    <property type="match status" value="1"/>
</dbReference>
<evidence type="ECO:0000259" key="1">
    <source>
        <dbReference type="PROSITE" id="PS51644"/>
    </source>
</evidence>
<organism evidence="3 4">
    <name type="scientific">Didymodactylos carnosus</name>
    <dbReference type="NCBI Taxonomy" id="1234261"/>
    <lineage>
        <taxon>Eukaryota</taxon>
        <taxon>Metazoa</taxon>
        <taxon>Spiralia</taxon>
        <taxon>Gnathifera</taxon>
        <taxon>Rotifera</taxon>
        <taxon>Eurotatoria</taxon>
        <taxon>Bdelloidea</taxon>
        <taxon>Philodinida</taxon>
        <taxon>Philodinidae</taxon>
        <taxon>Didymodactylos</taxon>
    </lineage>
</organism>
<evidence type="ECO:0000313" key="2">
    <source>
        <dbReference type="EMBL" id="CAF0888814.1"/>
    </source>
</evidence>
<dbReference type="Gene3D" id="3.30.420.610">
    <property type="entry name" value="LOTUS domain-like"/>
    <property type="match status" value="2"/>
</dbReference>
<dbReference type="Pfam" id="PF12872">
    <property type="entry name" value="OST-HTH"/>
    <property type="match status" value="2"/>
</dbReference>
<evidence type="ECO:0000313" key="3">
    <source>
        <dbReference type="EMBL" id="CAF3671393.1"/>
    </source>
</evidence>
<reference evidence="3" key="1">
    <citation type="submission" date="2021-02" db="EMBL/GenBank/DDBJ databases">
        <authorList>
            <person name="Nowell W R."/>
        </authorList>
    </citation>
    <scope>NUCLEOTIDE SEQUENCE</scope>
</reference>
<accession>A0A8S2HXL0</accession>
<sequence>MASAVTVSATSVSSPPVYDVVKVRIQHLLSTHSHSPPSSTNNNNTNGLTLTELCREYEHRYDNEHLPYQELGYETLTRFLSSMKDVVRMDFTEWPAKCYLRAKTNKQADKKTSVPVRNIPSVTQENHKKQVSSEIYVCSPSNHDTLLRFMYNLRLVPPETADSPSLTFTELCHQYADRNNGRPLPYEKLGYASLQSLLETMWDSVRVDNRRCYLVDRNEHGIKKGQNNNKKS</sequence>
<gene>
    <name evidence="2" type="ORF">OVA965_LOCUS9015</name>
    <name evidence="3" type="ORF">TMI583_LOCUS9011</name>
</gene>
<evidence type="ECO:0000313" key="4">
    <source>
        <dbReference type="Proteomes" id="UP000682733"/>
    </source>
</evidence>
<dbReference type="InterPro" id="IPR025605">
    <property type="entry name" value="OST-HTH/LOTUS_dom"/>
</dbReference>
<dbReference type="Proteomes" id="UP000677228">
    <property type="component" value="Unassembled WGS sequence"/>
</dbReference>
<feature type="domain" description="HTH OST-type" evidence="1">
    <location>
        <begin position="17"/>
        <end position="104"/>
    </location>
</feature>
<name>A0A8S2HXL0_9BILA</name>
<dbReference type="EMBL" id="CAJNOK010003123">
    <property type="protein sequence ID" value="CAF0888814.1"/>
    <property type="molecule type" value="Genomic_DNA"/>
</dbReference>
<dbReference type="Proteomes" id="UP000682733">
    <property type="component" value="Unassembled WGS sequence"/>
</dbReference>